<feature type="transmembrane region" description="Helical" evidence="10">
    <location>
        <begin position="188"/>
        <end position="206"/>
    </location>
</feature>
<evidence type="ECO:0000256" key="6">
    <source>
        <dbReference type="ARBA" id="ARBA00022989"/>
    </source>
</evidence>
<keyword evidence="8 10" id="KW-0472">Membrane</keyword>
<evidence type="ECO:0000256" key="3">
    <source>
        <dbReference type="ARBA" id="ARBA00022692"/>
    </source>
</evidence>
<keyword evidence="15" id="KW-1185">Reference proteome</keyword>
<evidence type="ECO:0000313" key="15">
    <source>
        <dbReference type="Proteomes" id="UP001057702"/>
    </source>
</evidence>
<evidence type="ECO:0000256" key="10">
    <source>
        <dbReference type="SAM" id="Phobius"/>
    </source>
</evidence>
<dbReference type="InterPro" id="IPR014756">
    <property type="entry name" value="Ig_E-set"/>
</dbReference>
<dbReference type="EMBL" id="JANFNG010000019">
    <property type="protein sequence ID" value="MCQ4083177.1"/>
    <property type="molecule type" value="Genomic_DNA"/>
</dbReference>
<feature type="transmembrane region" description="Helical" evidence="10">
    <location>
        <begin position="309"/>
        <end position="330"/>
    </location>
</feature>
<keyword evidence="7" id="KW-0186">Copper</keyword>
<feature type="signal peptide" evidence="11">
    <location>
        <begin position="1"/>
        <end position="29"/>
    </location>
</feature>
<dbReference type="InterPro" id="IPR007348">
    <property type="entry name" value="CopC_dom"/>
</dbReference>
<dbReference type="Pfam" id="PF04234">
    <property type="entry name" value="CopC"/>
    <property type="match status" value="1"/>
</dbReference>
<evidence type="ECO:0000256" key="9">
    <source>
        <dbReference type="SAM" id="MobiDB-lite"/>
    </source>
</evidence>
<reference evidence="14" key="1">
    <citation type="submission" date="2022-06" db="EMBL/GenBank/DDBJ databases">
        <title>Draft genome sequence of Streptomyces sp. RB6PN25 isolated from peat swamp forest in Thailand.</title>
        <authorList>
            <person name="Duangmal K."/>
            <person name="Klaysubun C."/>
        </authorList>
    </citation>
    <scope>NUCLEOTIDE SEQUENCE</scope>
    <source>
        <strain evidence="14">RB6PN25</strain>
    </source>
</reference>
<feature type="domain" description="Copper resistance protein D" evidence="13">
    <location>
        <begin position="338"/>
        <end position="415"/>
    </location>
</feature>
<gene>
    <name evidence="14" type="ORF">NGB36_21850</name>
</gene>
<comment type="subcellular location">
    <subcellularLocation>
        <location evidence="1">Cell membrane</location>
        <topology evidence="1">Multi-pass membrane protein</topology>
    </subcellularLocation>
</comment>
<feature type="transmembrane region" description="Helical" evidence="10">
    <location>
        <begin position="380"/>
        <end position="397"/>
    </location>
</feature>
<dbReference type="SUPFAM" id="SSF81296">
    <property type="entry name" value="E set domains"/>
    <property type="match status" value="1"/>
</dbReference>
<feature type="chain" id="PRO_5045130952" evidence="11">
    <location>
        <begin position="30"/>
        <end position="624"/>
    </location>
</feature>
<organism evidence="14 15">
    <name type="scientific">Streptomyces humicola</name>
    <dbReference type="NCBI Taxonomy" id="2953240"/>
    <lineage>
        <taxon>Bacteria</taxon>
        <taxon>Bacillati</taxon>
        <taxon>Actinomycetota</taxon>
        <taxon>Actinomycetes</taxon>
        <taxon>Kitasatosporales</taxon>
        <taxon>Streptomycetaceae</taxon>
        <taxon>Streptomyces</taxon>
    </lineage>
</organism>
<feature type="domain" description="CopC" evidence="12">
    <location>
        <begin position="28"/>
        <end position="124"/>
    </location>
</feature>
<evidence type="ECO:0000313" key="14">
    <source>
        <dbReference type="EMBL" id="MCQ4083177.1"/>
    </source>
</evidence>
<feature type="region of interest" description="Disordered" evidence="9">
    <location>
        <begin position="408"/>
        <end position="438"/>
    </location>
</feature>
<comment type="caution">
    <text evidence="14">The sequence shown here is derived from an EMBL/GenBank/DDBJ whole genome shotgun (WGS) entry which is preliminary data.</text>
</comment>
<dbReference type="PANTHER" id="PTHR34820">
    <property type="entry name" value="INNER MEMBRANE PROTEIN YEBZ"/>
    <property type="match status" value="1"/>
</dbReference>
<dbReference type="InterPro" id="IPR014755">
    <property type="entry name" value="Cu-Rt/internalin_Ig-like"/>
</dbReference>
<protein>
    <submittedName>
        <fullName evidence="14">FixH family protein</fullName>
    </submittedName>
</protein>
<name>A0ABT1PZS3_9ACTN</name>
<dbReference type="Pfam" id="PF05425">
    <property type="entry name" value="CopD"/>
    <property type="match status" value="1"/>
</dbReference>
<evidence type="ECO:0000256" key="11">
    <source>
        <dbReference type="SAM" id="SignalP"/>
    </source>
</evidence>
<keyword evidence="3 10" id="KW-0812">Transmembrane</keyword>
<dbReference type="RefSeq" id="WP_255922104.1">
    <property type="nucleotide sequence ID" value="NZ_JANFNG010000019.1"/>
</dbReference>
<dbReference type="Proteomes" id="UP001057702">
    <property type="component" value="Unassembled WGS sequence"/>
</dbReference>
<dbReference type="InterPro" id="IPR032694">
    <property type="entry name" value="CopC/D"/>
</dbReference>
<evidence type="ECO:0000256" key="2">
    <source>
        <dbReference type="ARBA" id="ARBA00022475"/>
    </source>
</evidence>
<proteinExistence type="predicted"/>
<dbReference type="InterPro" id="IPR008457">
    <property type="entry name" value="Cu-R_CopD_dom"/>
</dbReference>
<feature type="transmembrane region" description="Helical" evidence="10">
    <location>
        <begin position="156"/>
        <end position="176"/>
    </location>
</feature>
<evidence type="ECO:0000256" key="5">
    <source>
        <dbReference type="ARBA" id="ARBA00022729"/>
    </source>
</evidence>
<accession>A0ABT1PZS3</accession>
<sequence>MTSAKRIAVLLGALAAVLLGTAAPASAHAALLTTDPGQGSVVKVAPTQVLLTFSEGVLLSDDSLRVLAPSGKDVERGTAHHAGDNQNTATVALRPGLGNGTYTVAWKAVSADTHPVAGAWTFSVGAPSATSVNAGSLPGQQPGGGIVGTLYSIGRAFSYGGFALLVGGCAFLGVCWPRGARLRVMQKVAVSGWVTLAASTIALLLLRGPYVNGTGLGGIADLGQLQAAVETKEGAALISRLLLLAAAALFLSVLFGAYTRREDPEERRDLALGLSIGGAVIATGIAATWAMSEHASVGIQPAVAMPVDVLHLLAMAVWLGGLVALVTALYRTTAIERAAVRRFSRIAFGCVCALVGSGIYQAWRQVGSWHALFTTEYGQLLIVKIGLVVLMLGTAAISRRWTARLADAQHGAPAEPETEPQPVHAEATTAEDPERAAQLARQRAALAAGRAKKLRDADPARGGLRRSVLTEAAIAVLVLAVATVLSGSEPGRAVEESIAASGGAAGGAAGGPVLLSIPYDTGGPDGKGTAGVHLDPARTGNNVLHLSVTDASGKPVDVPEVDVALTLPAKNLGPIPVTLRHVATGEWAATSLQLPMPGQWQLSVTVRTDDIDETTVARNVAVGG</sequence>
<evidence type="ECO:0000259" key="12">
    <source>
        <dbReference type="Pfam" id="PF04234"/>
    </source>
</evidence>
<keyword evidence="6 10" id="KW-1133">Transmembrane helix</keyword>
<evidence type="ECO:0000256" key="8">
    <source>
        <dbReference type="ARBA" id="ARBA00023136"/>
    </source>
</evidence>
<evidence type="ECO:0000256" key="1">
    <source>
        <dbReference type="ARBA" id="ARBA00004651"/>
    </source>
</evidence>
<keyword evidence="4" id="KW-0479">Metal-binding</keyword>
<evidence type="ECO:0000259" key="13">
    <source>
        <dbReference type="Pfam" id="PF05425"/>
    </source>
</evidence>
<keyword evidence="5 11" id="KW-0732">Signal</keyword>
<evidence type="ECO:0000256" key="4">
    <source>
        <dbReference type="ARBA" id="ARBA00022723"/>
    </source>
</evidence>
<feature type="transmembrane region" description="Helical" evidence="10">
    <location>
        <begin position="270"/>
        <end position="289"/>
    </location>
</feature>
<feature type="transmembrane region" description="Helical" evidence="10">
    <location>
        <begin position="342"/>
        <end position="360"/>
    </location>
</feature>
<dbReference type="PANTHER" id="PTHR34820:SF4">
    <property type="entry name" value="INNER MEMBRANE PROTEIN YEBZ"/>
    <property type="match status" value="1"/>
</dbReference>
<keyword evidence="2" id="KW-1003">Cell membrane</keyword>
<dbReference type="Gene3D" id="2.60.40.1220">
    <property type="match status" value="1"/>
</dbReference>
<feature type="transmembrane region" description="Helical" evidence="10">
    <location>
        <begin position="237"/>
        <end position="258"/>
    </location>
</feature>
<evidence type="ECO:0000256" key="7">
    <source>
        <dbReference type="ARBA" id="ARBA00023008"/>
    </source>
</evidence>